<protein>
    <submittedName>
        <fullName evidence="1">Uncharacterized protein</fullName>
    </submittedName>
</protein>
<dbReference type="EMBL" id="BARW01040068">
    <property type="protein sequence ID" value="GAJ24304.1"/>
    <property type="molecule type" value="Genomic_DNA"/>
</dbReference>
<sequence>KPGCTRCFYMYTLIMLSDQITHDRVNRELITS</sequence>
<gene>
    <name evidence="1" type="ORF">S12H4_60745</name>
</gene>
<name>X1V3M9_9ZZZZ</name>
<proteinExistence type="predicted"/>
<feature type="non-terminal residue" evidence="1">
    <location>
        <position position="1"/>
    </location>
</feature>
<accession>X1V3M9</accession>
<reference evidence="1" key="1">
    <citation type="journal article" date="2014" name="Front. Microbiol.">
        <title>High frequency of phylogenetically diverse reductive dehalogenase-homologous genes in deep subseafloor sedimentary metagenomes.</title>
        <authorList>
            <person name="Kawai M."/>
            <person name="Futagami T."/>
            <person name="Toyoda A."/>
            <person name="Takaki Y."/>
            <person name="Nishi S."/>
            <person name="Hori S."/>
            <person name="Arai W."/>
            <person name="Tsubouchi T."/>
            <person name="Morono Y."/>
            <person name="Uchiyama I."/>
            <person name="Ito T."/>
            <person name="Fujiyama A."/>
            <person name="Inagaki F."/>
            <person name="Takami H."/>
        </authorList>
    </citation>
    <scope>NUCLEOTIDE SEQUENCE</scope>
    <source>
        <strain evidence="1">Expedition CK06-06</strain>
    </source>
</reference>
<evidence type="ECO:0000313" key="1">
    <source>
        <dbReference type="EMBL" id="GAJ24304.1"/>
    </source>
</evidence>
<dbReference type="AlphaFoldDB" id="X1V3M9"/>
<comment type="caution">
    <text evidence="1">The sequence shown here is derived from an EMBL/GenBank/DDBJ whole genome shotgun (WGS) entry which is preliminary data.</text>
</comment>
<organism evidence="1">
    <name type="scientific">marine sediment metagenome</name>
    <dbReference type="NCBI Taxonomy" id="412755"/>
    <lineage>
        <taxon>unclassified sequences</taxon>
        <taxon>metagenomes</taxon>
        <taxon>ecological metagenomes</taxon>
    </lineage>
</organism>